<feature type="compositionally biased region" description="Polar residues" evidence="1">
    <location>
        <begin position="49"/>
        <end position="58"/>
    </location>
</feature>
<evidence type="ECO:0000313" key="3">
    <source>
        <dbReference type="EMBL" id="OCL08910.1"/>
    </source>
</evidence>
<protein>
    <recommendedName>
        <fullName evidence="2">DUF6603 domain-containing protein</fullName>
    </recommendedName>
</protein>
<dbReference type="Proteomes" id="UP000250140">
    <property type="component" value="Unassembled WGS sequence"/>
</dbReference>
<evidence type="ECO:0000256" key="1">
    <source>
        <dbReference type="SAM" id="MobiDB-lite"/>
    </source>
</evidence>
<accession>A0A8E2F254</accession>
<keyword evidence="4" id="KW-1185">Reference proteome</keyword>
<dbReference type="InterPro" id="IPR046538">
    <property type="entry name" value="DUF6603"/>
</dbReference>
<feature type="domain" description="DUF6603" evidence="2">
    <location>
        <begin position="88"/>
        <end position="508"/>
    </location>
</feature>
<evidence type="ECO:0000259" key="2">
    <source>
        <dbReference type="Pfam" id="PF20248"/>
    </source>
</evidence>
<evidence type="ECO:0000313" key="4">
    <source>
        <dbReference type="Proteomes" id="UP000250140"/>
    </source>
</evidence>
<sequence length="510" mass="55602">MDQAIVLSSGWHFVVLDSGGHGQPKALLDYAFNKPKPTRDDGVEVEPTPGQTDPEPQTQPKPKPKPKLADAGVPDTKEDGQGTSKGAVEKTVSTFKISNVGIRYENSELIIFLDIIAHLGPIEFALNGLGFGMKLNELKFDQIGRHIPSFHLQGMGIEYNQPPVLIAGMFKEVQNEDMKMYIGGVALSVLPYQFIAIGAYGEVRKPAFQHANETFDMASSNGHTFKTVFIFAKLNGPLIELEIATIGGITLGFGYNSTVQHPRIEDVPTFPFIANSGTPGSGDPLAVMQSLSDPIHGIVTPEDGSYWIAAGLEGKALEILDLSAVVILEFNPYVSLSIYARAQASMPPETPRIACFTYVELGIMAYVDFHQGQLRIEAQLSPNSFVMNPFCHLSGGFALCYWFGNSPYAGDFMFSIGGFHPAYKVPSHYPVPPRLAITWALSDMLMIRGEAYFAVTTKACMGGGMLTATFNMGLLSAYLTAHADFLMEFHPFFFMADIGITIGVEFDLEL</sequence>
<name>A0A8E2F254_9PEZI</name>
<feature type="region of interest" description="Disordered" evidence="1">
    <location>
        <begin position="27"/>
        <end position="86"/>
    </location>
</feature>
<dbReference type="OrthoDB" id="5352492at2759"/>
<feature type="non-terminal residue" evidence="3">
    <location>
        <position position="510"/>
    </location>
</feature>
<proteinExistence type="predicted"/>
<organism evidence="3 4">
    <name type="scientific">Glonium stellatum</name>
    <dbReference type="NCBI Taxonomy" id="574774"/>
    <lineage>
        <taxon>Eukaryota</taxon>
        <taxon>Fungi</taxon>
        <taxon>Dikarya</taxon>
        <taxon>Ascomycota</taxon>
        <taxon>Pezizomycotina</taxon>
        <taxon>Dothideomycetes</taxon>
        <taxon>Pleosporomycetidae</taxon>
        <taxon>Gloniales</taxon>
        <taxon>Gloniaceae</taxon>
        <taxon>Glonium</taxon>
    </lineage>
</organism>
<dbReference type="AlphaFoldDB" id="A0A8E2F254"/>
<dbReference type="EMBL" id="KV749557">
    <property type="protein sequence ID" value="OCL08910.1"/>
    <property type="molecule type" value="Genomic_DNA"/>
</dbReference>
<dbReference type="Pfam" id="PF20248">
    <property type="entry name" value="DUF6603"/>
    <property type="match status" value="1"/>
</dbReference>
<reference evidence="3 4" key="1">
    <citation type="journal article" date="2016" name="Nat. Commun.">
        <title>Ectomycorrhizal ecology is imprinted in the genome of the dominant symbiotic fungus Cenococcum geophilum.</title>
        <authorList>
            <consortium name="DOE Joint Genome Institute"/>
            <person name="Peter M."/>
            <person name="Kohler A."/>
            <person name="Ohm R.A."/>
            <person name="Kuo A."/>
            <person name="Krutzmann J."/>
            <person name="Morin E."/>
            <person name="Arend M."/>
            <person name="Barry K.W."/>
            <person name="Binder M."/>
            <person name="Choi C."/>
            <person name="Clum A."/>
            <person name="Copeland A."/>
            <person name="Grisel N."/>
            <person name="Haridas S."/>
            <person name="Kipfer T."/>
            <person name="LaButti K."/>
            <person name="Lindquist E."/>
            <person name="Lipzen A."/>
            <person name="Maire R."/>
            <person name="Meier B."/>
            <person name="Mihaltcheva S."/>
            <person name="Molinier V."/>
            <person name="Murat C."/>
            <person name="Poggeler S."/>
            <person name="Quandt C.A."/>
            <person name="Sperisen C."/>
            <person name="Tritt A."/>
            <person name="Tisserant E."/>
            <person name="Crous P.W."/>
            <person name="Henrissat B."/>
            <person name="Nehls U."/>
            <person name="Egli S."/>
            <person name="Spatafora J.W."/>
            <person name="Grigoriev I.V."/>
            <person name="Martin F.M."/>
        </authorList>
    </citation>
    <scope>NUCLEOTIDE SEQUENCE [LARGE SCALE GENOMIC DNA]</scope>
    <source>
        <strain evidence="3 4">CBS 207.34</strain>
    </source>
</reference>
<gene>
    <name evidence="3" type="ORF">AOQ84DRAFT_292217</name>
</gene>